<reference evidence="1 2" key="1">
    <citation type="submission" date="2020-08" db="EMBL/GenBank/DDBJ databases">
        <title>A Genomic Blueprint of the Chicken Gut Microbiome.</title>
        <authorList>
            <person name="Gilroy R."/>
            <person name="Ravi A."/>
            <person name="Getino M."/>
            <person name="Pursley I."/>
            <person name="Horton D.L."/>
            <person name="Alikhan N.-F."/>
            <person name="Baker D."/>
            <person name="Gharbi K."/>
            <person name="Hall N."/>
            <person name="Watson M."/>
            <person name="Adriaenssens E.M."/>
            <person name="Foster-Nyarko E."/>
            <person name="Jarju S."/>
            <person name="Secka A."/>
            <person name="Antonio M."/>
            <person name="Oren A."/>
            <person name="Chaudhuri R."/>
            <person name="La Ragione R.M."/>
            <person name="Hildebrand F."/>
            <person name="Pallen M.J."/>
        </authorList>
    </citation>
    <scope>NUCLEOTIDE SEQUENCE [LARGE SCALE GENOMIC DNA]</scope>
    <source>
        <strain evidence="1 2">Sa1YUN3</strain>
    </source>
</reference>
<gene>
    <name evidence="1" type="ORF">H9626_13340</name>
</gene>
<sequence>MYKQDRSPADFYKKPIKDSSYGYGNGSETLPIEQGNAMGSVEWFIG</sequence>
<protein>
    <submittedName>
        <fullName evidence="1">Uncharacterized protein</fullName>
    </submittedName>
</protein>
<organism evidence="1 2">
    <name type="scientific">Phocaeicola faecium</name>
    <dbReference type="NCBI Taxonomy" id="2762213"/>
    <lineage>
        <taxon>Bacteria</taxon>
        <taxon>Pseudomonadati</taxon>
        <taxon>Bacteroidota</taxon>
        <taxon>Bacteroidia</taxon>
        <taxon>Bacteroidales</taxon>
        <taxon>Bacteroidaceae</taxon>
        <taxon>Phocaeicola</taxon>
    </lineage>
</organism>
<dbReference type="EMBL" id="JACSPQ010000028">
    <property type="protein sequence ID" value="MBD8003174.1"/>
    <property type="molecule type" value="Genomic_DNA"/>
</dbReference>
<keyword evidence="2" id="KW-1185">Reference proteome</keyword>
<evidence type="ECO:0000313" key="1">
    <source>
        <dbReference type="EMBL" id="MBD8003174.1"/>
    </source>
</evidence>
<dbReference type="Proteomes" id="UP000616346">
    <property type="component" value="Unassembled WGS sequence"/>
</dbReference>
<dbReference type="RefSeq" id="WP_191710803.1">
    <property type="nucleotide sequence ID" value="NZ_JACSPQ010000028.1"/>
</dbReference>
<proteinExistence type="predicted"/>
<comment type="caution">
    <text evidence="1">The sequence shown here is derived from an EMBL/GenBank/DDBJ whole genome shotgun (WGS) entry which is preliminary data.</text>
</comment>
<name>A0ABR8VEG2_9BACT</name>
<accession>A0ABR8VEG2</accession>
<evidence type="ECO:0000313" key="2">
    <source>
        <dbReference type="Proteomes" id="UP000616346"/>
    </source>
</evidence>